<organism evidence="3 4">
    <name type="scientific">Micractinium conductrix</name>
    <dbReference type="NCBI Taxonomy" id="554055"/>
    <lineage>
        <taxon>Eukaryota</taxon>
        <taxon>Viridiplantae</taxon>
        <taxon>Chlorophyta</taxon>
        <taxon>core chlorophytes</taxon>
        <taxon>Trebouxiophyceae</taxon>
        <taxon>Chlorellales</taxon>
        <taxon>Chlorellaceae</taxon>
        <taxon>Chlorella clade</taxon>
        <taxon>Micractinium</taxon>
    </lineage>
</organism>
<feature type="region of interest" description="Disordered" evidence="1">
    <location>
        <begin position="164"/>
        <end position="184"/>
    </location>
</feature>
<keyword evidence="4" id="KW-1185">Reference proteome</keyword>
<accession>A0A2P6VHI4</accession>
<dbReference type="AlphaFoldDB" id="A0A2P6VHI4"/>
<keyword evidence="2" id="KW-0732">Signal</keyword>
<feature type="chain" id="PRO_5015121278" evidence="2">
    <location>
        <begin position="22"/>
        <end position="184"/>
    </location>
</feature>
<protein>
    <submittedName>
        <fullName evidence="3">Peptidase M32</fullName>
    </submittedName>
</protein>
<gene>
    <name evidence="3" type="ORF">C2E20_3132</name>
</gene>
<evidence type="ECO:0000313" key="4">
    <source>
        <dbReference type="Proteomes" id="UP000239649"/>
    </source>
</evidence>
<dbReference type="Proteomes" id="UP000239649">
    <property type="component" value="Unassembled WGS sequence"/>
</dbReference>
<evidence type="ECO:0000256" key="2">
    <source>
        <dbReference type="SAM" id="SignalP"/>
    </source>
</evidence>
<feature type="signal peptide" evidence="2">
    <location>
        <begin position="1"/>
        <end position="21"/>
    </location>
</feature>
<dbReference type="EMBL" id="LHPF02000006">
    <property type="protein sequence ID" value="PSC73545.1"/>
    <property type="molecule type" value="Genomic_DNA"/>
</dbReference>
<evidence type="ECO:0000256" key="1">
    <source>
        <dbReference type="SAM" id="MobiDB-lite"/>
    </source>
</evidence>
<evidence type="ECO:0000313" key="3">
    <source>
        <dbReference type="EMBL" id="PSC73545.1"/>
    </source>
</evidence>
<name>A0A2P6VHI4_9CHLO</name>
<sequence>MARSRALACLVGLCLLAGCTAELTKESVQEFVNEVSNTVTAVKLVAPAEASAMLEQIAMSVNSIAAAWWEIDWAAQQSQWDTLVMAANTVVQQVQQIATLLPESSGNSWGSMYPQDEMYLAASEICNQIASMKSYAEQTYGVLLTITNMSGCLTLPGTVSASPMSAPVPAPAPGPTVSRRMLAA</sequence>
<dbReference type="PROSITE" id="PS51257">
    <property type="entry name" value="PROKAR_LIPOPROTEIN"/>
    <property type="match status" value="1"/>
</dbReference>
<reference evidence="3 4" key="1">
    <citation type="journal article" date="2018" name="Plant J.">
        <title>Genome sequences of Chlorella sorokiniana UTEX 1602 and Micractinium conductrix SAG 241.80: implications to maltose excretion by a green alga.</title>
        <authorList>
            <person name="Arriola M.B."/>
            <person name="Velmurugan N."/>
            <person name="Zhang Y."/>
            <person name="Plunkett M.H."/>
            <person name="Hondzo H."/>
            <person name="Barney B.M."/>
        </authorList>
    </citation>
    <scope>NUCLEOTIDE SEQUENCE [LARGE SCALE GENOMIC DNA]</scope>
    <source>
        <strain evidence="3 4">SAG 241.80</strain>
    </source>
</reference>
<comment type="caution">
    <text evidence="3">The sequence shown here is derived from an EMBL/GenBank/DDBJ whole genome shotgun (WGS) entry which is preliminary data.</text>
</comment>
<dbReference type="OrthoDB" id="10526436at2759"/>
<proteinExistence type="predicted"/>